<dbReference type="PRINTS" id="PR00047">
    <property type="entry name" value="STROIDFINGER"/>
</dbReference>
<sequence length="430" mass="48750">MRDAADLRRRHKGRILLDIPCKVCQDHSSGKHYGIFACDGCAGFFKRSIRRNRQYVCKARGSGQEGACTIDKTHRNQCRSCRLNKCLQVGMNKEAVQHERGPRNSTLRRQMSLFFKGSALDDLSPPLALTPRMGKLAPPSSSEELCFGTNGARQPIFTGYNQFFQAAAPYLFLNPTWKMLAGNGPFSAAEEQRSSAPLSMLFSPTHPLLQCASSSVNAADFAEVSRIRLLIERSCHYFLLKISPGRIKENAARLLFLTTSWPKTVHQFTELSEAQQANILGSRWHELFILLSAQFNLFQNEPDISKLRANELDEWRVLQAVCGKFRELQVDPVEYAYLKIMVLLAGEKTFEENARANMCNYEKVQYPWQSLRPHMLFGLQALVRNISSALIEQLLFKDVIGEVPMSRLVCDVYFSRPVDEKVTIARTQDS</sequence>
<keyword evidence="7" id="KW-0804">Transcription</keyword>
<dbReference type="InterPro" id="IPR035500">
    <property type="entry name" value="NHR-like_dom_sf"/>
</dbReference>
<keyword evidence="3" id="KW-0863">Zinc-finger</keyword>
<keyword evidence="6" id="KW-0238">DNA-binding</keyword>
<evidence type="ECO:0000256" key="3">
    <source>
        <dbReference type="ARBA" id="ARBA00022771"/>
    </source>
</evidence>
<dbReference type="PRINTS" id="PR00398">
    <property type="entry name" value="STRDHORMONER"/>
</dbReference>
<comment type="subcellular location">
    <subcellularLocation>
        <location evidence="1">Nucleus</location>
    </subcellularLocation>
</comment>
<evidence type="ECO:0000256" key="6">
    <source>
        <dbReference type="ARBA" id="ARBA00023125"/>
    </source>
</evidence>
<dbReference type="InterPro" id="IPR050274">
    <property type="entry name" value="Nuclear_hormone_rcpt_NR2"/>
</dbReference>
<dbReference type="PROSITE" id="PS51843">
    <property type="entry name" value="NR_LBD"/>
    <property type="match status" value="1"/>
</dbReference>
<dbReference type="InterPro" id="IPR000536">
    <property type="entry name" value="Nucl_hrmn_rcpt_lig-bd"/>
</dbReference>
<keyword evidence="5" id="KW-0805">Transcription regulation</keyword>
<keyword evidence="4" id="KW-0862">Zinc</keyword>
<evidence type="ECO:0000256" key="7">
    <source>
        <dbReference type="ARBA" id="ARBA00023163"/>
    </source>
</evidence>
<dbReference type="Proteomes" id="UP000030665">
    <property type="component" value="Unassembled WGS sequence"/>
</dbReference>
<dbReference type="STRING" id="36087.A0A077Z138"/>
<proteinExistence type="predicted"/>
<name>A0A077Z138_TRITR</name>
<dbReference type="GO" id="GO:0008270">
    <property type="term" value="F:zinc ion binding"/>
    <property type="evidence" value="ECO:0007669"/>
    <property type="project" value="UniProtKB-KW"/>
</dbReference>
<dbReference type="SUPFAM" id="SSF48508">
    <property type="entry name" value="Nuclear receptor ligand-binding domain"/>
    <property type="match status" value="1"/>
</dbReference>
<evidence type="ECO:0000256" key="9">
    <source>
        <dbReference type="ARBA" id="ARBA00023242"/>
    </source>
</evidence>
<dbReference type="InterPro" id="IPR013088">
    <property type="entry name" value="Znf_NHR/GATA"/>
</dbReference>
<evidence type="ECO:0000256" key="1">
    <source>
        <dbReference type="ARBA" id="ARBA00004123"/>
    </source>
</evidence>
<keyword evidence="9" id="KW-0539">Nucleus</keyword>
<evidence type="ECO:0000256" key="4">
    <source>
        <dbReference type="ARBA" id="ARBA00022833"/>
    </source>
</evidence>
<evidence type="ECO:0000313" key="13">
    <source>
        <dbReference type="Proteomes" id="UP000030665"/>
    </source>
</evidence>
<evidence type="ECO:0000259" key="10">
    <source>
        <dbReference type="PROSITE" id="PS51030"/>
    </source>
</evidence>
<dbReference type="Pfam" id="PF00104">
    <property type="entry name" value="Hormone_recep"/>
    <property type="match status" value="1"/>
</dbReference>
<dbReference type="GO" id="GO:0043565">
    <property type="term" value="F:sequence-specific DNA binding"/>
    <property type="evidence" value="ECO:0007669"/>
    <property type="project" value="InterPro"/>
</dbReference>
<keyword evidence="13" id="KW-1185">Reference proteome</keyword>
<dbReference type="GO" id="GO:0006357">
    <property type="term" value="P:regulation of transcription by RNA polymerase II"/>
    <property type="evidence" value="ECO:0007669"/>
    <property type="project" value="UniProtKB-ARBA"/>
</dbReference>
<dbReference type="SUPFAM" id="SSF57716">
    <property type="entry name" value="Glucocorticoid receptor-like (DNA-binding domain)"/>
    <property type="match status" value="1"/>
</dbReference>
<dbReference type="EMBL" id="HG805819">
    <property type="protein sequence ID" value="CDW52320.1"/>
    <property type="molecule type" value="Genomic_DNA"/>
</dbReference>
<evidence type="ECO:0000313" key="12">
    <source>
        <dbReference type="EMBL" id="CDW52320.1"/>
    </source>
</evidence>
<dbReference type="AlphaFoldDB" id="A0A077Z138"/>
<feature type="domain" description="Nuclear receptor" evidence="10">
    <location>
        <begin position="18"/>
        <end position="98"/>
    </location>
</feature>
<dbReference type="Pfam" id="PF00105">
    <property type="entry name" value="zf-C4"/>
    <property type="match status" value="1"/>
</dbReference>
<keyword evidence="8 12" id="KW-0675">Receptor</keyword>
<protein>
    <submittedName>
        <fullName evidence="12">Nuclear receptor subfamily 2 group E member</fullName>
    </submittedName>
</protein>
<evidence type="ECO:0000256" key="5">
    <source>
        <dbReference type="ARBA" id="ARBA00023015"/>
    </source>
</evidence>
<organism evidence="12 13">
    <name type="scientific">Trichuris trichiura</name>
    <name type="common">Whipworm</name>
    <name type="synonym">Trichocephalus trichiurus</name>
    <dbReference type="NCBI Taxonomy" id="36087"/>
    <lineage>
        <taxon>Eukaryota</taxon>
        <taxon>Metazoa</taxon>
        <taxon>Ecdysozoa</taxon>
        <taxon>Nematoda</taxon>
        <taxon>Enoplea</taxon>
        <taxon>Dorylaimia</taxon>
        <taxon>Trichinellida</taxon>
        <taxon>Trichuridae</taxon>
        <taxon>Trichuris</taxon>
    </lineage>
</organism>
<evidence type="ECO:0000259" key="11">
    <source>
        <dbReference type="PROSITE" id="PS51843"/>
    </source>
</evidence>
<dbReference type="OrthoDB" id="5771769at2759"/>
<gene>
    <name evidence="12" type="ORF">TTRE_0000057901</name>
</gene>
<feature type="domain" description="NR LBD" evidence="11">
    <location>
        <begin position="222"/>
        <end position="416"/>
    </location>
</feature>
<dbReference type="InterPro" id="IPR001723">
    <property type="entry name" value="Nuclear_hrmn_rcpt"/>
</dbReference>
<accession>A0A077Z138</accession>
<dbReference type="SMART" id="SM00399">
    <property type="entry name" value="ZnF_C4"/>
    <property type="match status" value="1"/>
</dbReference>
<dbReference type="Gene3D" id="1.10.565.10">
    <property type="entry name" value="Retinoid X Receptor"/>
    <property type="match status" value="1"/>
</dbReference>
<dbReference type="PANTHER" id="PTHR24083">
    <property type="entry name" value="NUCLEAR HORMONE RECEPTOR"/>
    <property type="match status" value="1"/>
</dbReference>
<dbReference type="GO" id="GO:0005634">
    <property type="term" value="C:nucleus"/>
    <property type="evidence" value="ECO:0007669"/>
    <property type="project" value="UniProtKB-SubCell"/>
</dbReference>
<dbReference type="PROSITE" id="PS00031">
    <property type="entry name" value="NUCLEAR_REC_DBD_1"/>
    <property type="match status" value="1"/>
</dbReference>
<keyword evidence="2" id="KW-0479">Metal-binding</keyword>
<reference evidence="12" key="1">
    <citation type="submission" date="2014-01" db="EMBL/GenBank/DDBJ databases">
        <authorList>
            <person name="Aslett M."/>
        </authorList>
    </citation>
    <scope>NUCLEOTIDE SEQUENCE</scope>
</reference>
<dbReference type="GO" id="GO:0003700">
    <property type="term" value="F:DNA-binding transcription factor activity"/>
    <property type="evidence" value="ECO:0007669"/>
    <property type="project" value="InterPro"/>
</dbReference>
<dbReference type="FunFam" id="3.30.50.10:FF:000019">
    <property type="entry name" value="Nuclear receptor subfamily 2 group E member"/>
    <property type="match status" value="1"/>
</dbReference>
<evidence type="ECO:0000256" key="2">
    <source>
        <dbReference type="ARBA" id="ARBA00022723"/>
    </source>
</evidence>
<dbReference type="InterPro" id="IPR001628">
    <property type="entry name" value="Znf_hrmn_rcpt"/>
</dbReference>
<dbReference type="Gene3D" id="3.30.50.10">
    <property type="entry name" value="Erythroid Transcription Factor GATA-1, subunit A"/>
    <property type="match status" value="1"/>
</dbReference>
<evidence type="ECO:0000256" key="8">
    <source>
        <dbReference type="ARBA" id="ARBA00023170"/>
    </source>
</evidence>
<dbReference type="GO" id="GO:0032502">
    <property type="term" value="P:developmental process"/>
    <property type="evidence" value="ECO:0007669"/>
    <property type="project" value="UniProtKB-ARBA"/>
</dbReference>
<reference evidence="12" key="2">
    <citation type="submission" date="2014-03" db="EMBL/GenBank/DDBJ databases">
        <title>The whipworm genome and dual-species transcriptomics of an intimate host-pathogen interaction.</title>
        <authorList>
            <person name="Foth B.J."/>
            <person name="Tsai I.J."/>
            <person name="Reid A.J."/>
            <person name="Bancroft A.J."/>
            <person name="Nichol S."/>
            <person name="Tracey A."/>
            <person name="Holroyd N."/>
            <person name="Cotton J.A."/>
            <person name="Stanley E.J."/>
            <person name="Zarowiecki M."/>
            <person name="Liu J.Z."/>
            <person name="Huckvale T."/>
            <person name="Cooper P.J."/>
            <person name="Grencis R.K."/>
            <person name="Berriman M."/>
        </authorList>
    </citation>
    <scope>NUCLEOTIDE SEQUENCE [LARGE SCALE GENOMIC DNA]</scope>
</reference>
<dbReference type="PROSITE" id="PS51030">
    <property type="entry name" value="NUCLEAR_REC_DBD_2"/>
    <property type="match status" value="1"/>
</dbReference>